<protein>
    <submittedName>
        <fullName evidence="2">Uncharacterized protein</fullName>
    </submittedName>
</protein>
<dbReference type="EMBL" id="JAQQWM010000001">
    <property type="protein sequence ID" value="KAK8084144.1"/>
    <property type="molecule type" value="Genomic_DNA"/>
</dbReference>
<name>A0ABR1WKT7_9PEZI</name>
<accession>A0ABR1WKT7</accession>
<gene>
    <name evidence="2" type="ORF">PG996_002925</name>
</gene>
<dbReference type="Proteomes" id="UP001446871">
    <property type="component" value="Unassembled WGS sequence"/>
</dbReference>
<proteinExistence type="predicted"/>
<comment type="caution">
    <text evidence="2">The sequence shown here is derived from an EMBL/GenBank/DDBJ whole genome shotgun (WGS) entry which is preliminary data.</text>
</comment>
<feature type="compositionally biased region" description="Basic and acidic residues" evidence="1">
    <location>
        <begin position="127"/>
        <end position="145"/>
    </location>
</feature>
<sequence length="453" mass="49793">MSYYNPYYTPNPYFAPISYYHPNLSAHPSGSIIQGQPAINVSVLLILPVPATMTNQLSFQPQHVPGFSSSATSNTHANSRRSHHAAMVNPRQPSATSTTAVKSEISMTSVKEETITPTRSSRKRSSSHVDHRPSKARKIKQEHEVVYISSDSEPEPDAGAPQPSITALQLSPKPMSLPGAQGSGQSSPYTDEEVFSHALLLEDCLLLSSLDLDTHTSNDVVVRRHSFNSRIQTAVVELRKARIEEWRAVRELTKSNPNGQCMHNRRVAASQQLIESARIRLDSMIPRRVNGMIQDGRQPGLHGDDLNRLRQHFSRVGQLRTSRPSITGPNSHSAGILGLESVGHFPVPIATTPGVILPHALFPHGHHPLAEAWKFNPSSRNLLPIESGRVRIILCMAPLPVSPAATQSEHSSSMFGGFLSTVGRWLQGSVGHNSRVIDTSRRVEEVEEVEEEN</sequence>
<organism evidence="2 3">
    <name type="scientific">Apiospora saccharicola</name>
    <dbReference type="NCBI Taxonomy" id="335842"/>
    <lineage>
        <taxon>Eukaryota</taxon>
        <taxon>Fungi</taxon>
        <taxon>Dikarya</taxon>
        <taxon>Ascomycota</taxon>
        <taxon>Pezizomycotina</taxon>
        <taxon>Sordariomycetes</taxon>
        <taxon>Xylariomycetidae</taxon>
        <taxon>Amphisphaeriales</taxon>
        <taxon>Apiosporaceae</taxon>
        <taxon>Apiospora</taxon>
    </lineage>
</organism>
<feature type="region of interest" description="Disordered" evidence="1">
    <location>
        <begin position="65"/>
        <end position="189"/>
    </location>
</feature>
<feature type="compositionally biased region" description="Polar residues" evidence="1">
    <location>
        <begin position="91"/>
        <end position="109"/>
    </location>
</feature>
<evidence type="ECO:0000313" key="2">
    <source>
        <dbReference type="EMBL" id="KAK8084144.1"/>
    </source>
</evidence>
<reference evidence="2 3" key="1">
    <citation type="submission" date="2023-01" db="EMBL/GenBank/DDBJ databases">
        <title>Analysis of 21 Apiospora genomes using comparative genomics revels a genus with tremendous synthesis potential of carbohydrate active enzymes and secondary metabolites.</title>
        <authorList>
            <person name="Sorensen T."/>
        </authorList>
    </citation>
    <scope>NUCLEOTIDE SEQUENCE [LARGE SCALE GENOMIC DNA]</scope>
    <source>
        <strain evidence="2 3">CBS 83171</strain>
    </source>
</reference>
<keyword evidence="3" id="KW-1185">Reference proteome</keyword>
<feature type="compositionally biased region" description="Low complexity" evidence="1">
    <location>
        <begin position="68"/>
        <end position="77"/>
    </location>
</feature>
<evidence type="ECO:0000313" key="3">
    <source>
        <dbReference type="Proteomes" id="UP001446871"/>
    </source>
</evidence>
<evidence type="ECO:0000256" key="1">
    <source>
        <dbReference type="SAM" id="MobiDB-lite"/>
    </source>
</evidence>